<dbReference type="Gene3D" id="3.40.50.150">
    <property type="entry name" value="Vaccinia Virus protein VP39"/>
    <property type="match status" value="1"/>
</dbReference>
<evidence type="ECO:0000313" key="3">
    <source>
        <dbReference type="EMBL" id="KZL51171.1"/>
    </source>
</evidence>
<dbReference type="AlphaFoldDB" id="A0A161XMS7"/>
<dbReference type="CDD" id="cd02440">
    <property type="entry name" value="AdoMet_MTases"/>
    <property type="match status" value="1"/>
</dbReference>
<gene>
    <name evidence="3" type="ORF">A2T98_03605</name>
</gene>
<feature type="coiled-coil region" evidence="1">
    <location>
        <begin position="293"/>
        <end position="327"/>
    </location>
</feature>
<evidence type="ECO:0000313" key="4">
    <source>
        <dbReference type="Proteomes" id="UP000076555"/>
    </source>
</evidence>
<protein>
    <recommendedName>
        <fullName evidence="2">Methyltransferase type 11 domain-containing protein</fullName>
    </recommendedName>
</protein>
<dbReference type="Pfam" id="PF08241">
    <property type="entry name" value="Methyltransf_11"/>
    <property type="match status" value="1"/>
</dbReference>
<keyword evidence="1" id="KW-0175">Coiled coil</keyword>
<dbReference type="RefSeq" id="WP_063871588.1">
    <property type="nucleotide sequence ID" value="NZ_CAWMRI010000039.1"/>
</dbReference>
<reference evidence="3 4" key="1">
    <citation type="submission" date="2016-04" db="EMBL/GenBank/DDBJ databases">
        <title>Draft Genome Assembly of the Bloom-forming Cyanobacterium Nodularia spumigena Strain CENA596 in Shrimp Production Ponds.</title>
        <authorList>
            <person name="Popin R.V."/>
            <person name="Rigonato J."/>
            <person name="Abreu V.A."/>
            <person name="Andreote A.P."/>
            <person name="Silveira S.B."/>
            <person name="Odebrecht C."/>
            <person name="Fiore M.F."/>
        </authorList>
    </citation>
    <scope>NUCLEOTIDE SEQUENCE [LARGE SCALE GENOMIC DNA]</scope>
    <source>
        <strain evidence="3 4">CENA596</strain>
    </source>
</reference>
<evidence type="ECO:0000259" key="2">
    <source>
        <dbReference type="Pfam" id="PF08241"/>
    </source>
</evidence>
<accession>A0A161XMS7</accession>
<dbReference type="InterPro" id="IPR013216">
    <property type="entry name" value="Methyltransf_11"/>
</dbReference>
<dbReference type="InterPro" id="IPR029063">
    <property type="entry name" value="SAM-dependent_MTases_sf"/>
</dbReference>
<dbReference type="GO" id="GO:0008757">
    <property type="term" value="F:S-adenosylmethionine-dependent methyltransferase activity"/>
    <property type="evidence" value="ECO:0007669"/>
    <property type="project" value="InterPro"/>
</dbReference>
<dbReference type="OrthoDB" id="9794124at2"/>
<dbReference type="Gene3D" id="2.20.25.10">
    <property type="match status" value="1"/>
</dbReference>
<dbReference type="SUPFAM" id="SSF53335">
    <property type="entry name" value="S-adenosyl-L-methionine-dependent methyltransferases"/>
    <property type="match status" value="1"/>
</dbReference>
<dbReference type="EMBL" id="LWAJ01000039">
    <property type="protein sequence ID" value="KZL51171.1"/>
    <property type="molecule type" value="Genomic_DNA"/>
</dbReference>
<feature type="domain" description="Methyltransferase type 11" evidence="2">
    <location>
        <begin position="57"/>
        <end position="104"/>
    </location>
</feature>
<dbReference type="SUPFAM" id="SSF158997">
    <property type="entry name" value="Trm112p-like"/>
    <property type="match status" value="1"/>
</dbReference>
<comment type="caution">
    <text evidence="3">The sequence shown here is derived from an EMBL/GenBank/DDBJ whole genome shotgun (WGS) entry which is preliminary data.</text>
</comment>
<name>A0A161XMS7_NODSP</name>
<evidence type="ECO:0000256" key="1">
    <source>
        <dbReference type="SAM" id="Coils"/>
    </source>
</evidence>
<organism evidence="3 4">
    <name type="scientific">Nodularia spumigena CENA596</name>
    <dbReference type="NCBI Taxonomy" id="1819295"/>
    <lineage>
        <taxon>Bacteria</taxon>
        <taxon>Bacillati</taxon>
        <taxon>Cyanobacteriota</taxon>
        <taxon>Cyanophyceae</taxon>
        <taxon>Nostocales</taxon>
        <taxon>Nodulariaceae</taxon>
        <taxon>Nodularia</taxon>
    </lineage>
</organism>
<sequence>MNIFPNPLVWMPLSEEISRFRKYCYGIVLNAGSGQRSIQLGEKDLNIDITEWNKPDILADLHHIPLLDESVDTIVSIAVLEHTRYPWQIAEEFYRVLRPMGYGIIAVPFLQPQHDFPGDYIRFTENGLMEIVKYAGFEVIETSYVHHFGQTLAWLLWEYLQFHPPKKFTWFFWQNLIRQLSLGNLLKGDSPNTHNTHYIVVRKPGDINIKPHYIQALTHKNEQDWFFPLLACPITKQPLHLQDNSLVSENGKFIYGFQQGIPYLEASHNNIDSPEINADELVSPSAESESHLIFQLSEELSHLRWHIKNLESEVELSKNTINTMQSSKFWQLRQVWLKLKEALGLMKH</sequence>
<proteinExistence type="predicted"/>
<dbReference type="Proteomes" id="UP000076555">
    <property type="component" value="Unassembled WGS sequence"/>
</dbReference>